<feature type="compositionally biased region" description="Basic residues" evidence="1">
    <location>
        <begin position="64"/>
        <end position="75"/>
    </location>
</feature>
<dbReference type="EMBL" id="CAJVQB010054635">
    <property type="protein sequence ID" value="CAG8836912.1"/>
    <property type="molecule type" value="Genomic_DNA"/>
</dbReference>
<reference evidence="2 3" key="1">
    <citation type="submission" date="2021-06" db="EMBL/GenBank/DDBJ databases">
        <authorList>
            <person name="Kallberg Y."/>
            <person name="Tangrot J."/>
            <person name="Rosling A."/>
        </authorList>
    </citation>
    <scope>NUCLEOTIDE SEQUENCE [LARGE SCALE GENOMIC DNA]</scope>
    <source>
        <strain evidence="2 3">120-4 pot B 10/14</strain>
    </source>
</reference>
<accession>A0ABN7WPA8</accession>
<protein>
    <submittedName>
        <fullName evidence="2">24963_t:CDS:1</fullName>
    </submittedName>
</protein>
<evidence type="ECO:0000313" key="3">
    <source>
        <dbReference type="Proteomes" id="UP000789901"/>
    </source>
</evidence>
<sequence>PPDEVDKRITGKKKSVSSNPEKQKMKNTIPKTKKYKKKTSGAWFKTRKIENKKYDKIPTQNWQTKKKSKTTIKEK</sequence>
<dbReference type="Proteomes" id="UP000789901">
    <property type="component" value="Unassembled WGS sequence"/>
</dbReference>
<name>A0ABN7WPA8_GIGMA</name>
<proteinExistence type="predicted"/>
<keyword evidence="3" id="KW-1185">Reference proteome</keyword>
<organism evidence="2 3">
    <name type="scientific">Gigaspora margarita</name>
    <dbReference type="NCBI Taxonomy" id="4874"/>
    <lineage>
        <taxon>Eukaryota</taxon>
        <taxon>Fungi</taxon>
        <taxon>Fungi incertae sedis</taxon>
        <taxon>Mucoromycota</taxon>
        <taxon>Glomeromycotina</taxon>
        <taxon>Glomeromycetes</taxon>
        <taxon>Diversisporales</taxon>
        <taxon>Gigasporaceae</taxon>
        <taxon>Gigaspora</taxon>
    </lineage>
</organism>
<evidence type="ECO:0000313" key="2">
    <source>
        <dbReference type="EMBL" id="CAG8836912.1"/>
    </source>
</evidence>
<feature type="non-terminal residue" evidence="2">
    <location>
        <position position="1"/>
    </location>
</feature>
<feature type="compositionally biased region" description="Basic and acidic residues" evidence="1">
    <location>
        <begin position="47"/>
        <end position="56"/>
    </location>
</feature>
<comment type="caution">
    <text evidence="2">The sequence shown here is derived from an EMBL/GenBank/DDBJ whole genome shotgun (WGS) entry which is preliminary data.</text>
</comment>
<feature type="region of interest" description="Disordered" evidence="1">
    <location>
        <begin position="1"/>
        <end position="75"/>
    </location>
</feature>
<gene>
    <name evidence="2" type="ORF">GMARGA_LOCUS33267</name>
</gene>
<evidence type="ECO:0000256" key="1">
    <source>
        <dbReference type="SAM" id="MobiDB-lite"/>
    </source>
</evidence>